<dbReference type="GeneID" id="25917631"/>
<evidence type="ECO:0000313" key="1">
    <source>
        <dbReference type="EMBL" id="KNC70348.1"/>
    </source>
</evidence>
<feature type="non-terminal residue" evidence="1">
    <location>
        <position position="1"/>
    </location>
</feature>
<organism evidence="1 2">
    <name type="scientific">Sphaeroforma arctica JP610</name>
    <dbReference type="NCBI Taxonomy" id="667725"/>
    <lineage>
        <taxon>Eukaryota</taxon>
        <taxon>Ichthyosporea</taxon>
        <taxon>Ichthyophonida</taxon>
        <taxon>Sphaeroforma</taxon>
    </lineage>
</organism>
<dbReference type="EMBL" id="KQ251414">
    <property type="protein sequence ID" value="KNC70348.1"/>
    <property type="molecule type" value="Genomic_DNA"/>
</dbReference>
<sequence length="85" mass="9371">HCSSANGGDGSEAIKAERNIELQALTDDLHKFTPEQDQTVTLTYDTNSEGVKSGVVVVTFNVPDKLNALTEVIGHVFEKRMRQIR</sequence>
<keyword evidence="2" id="KW-1185">Reference proteome</keyword>
<dbReference type="RefSeq" id="XP_014144250.1">
    <property type="nucleotide sequence ID" value="XM_014288775.1"/>
</dbReference>
<accession>A0A0L0F2E5</accession>
<dbReference type="Proteomes" id="UP000054560">
    <property type="component" value="Unassembled WGS sequence"/>
</dbReference>
<proteinExistence type="predicted"/>
<name>A0A0L0F2E5_9EUKA</name>
<reference evidence="1 2" key="1">
    <citation type="submission" date="2011-02" db="EMBL/GenBank/DDBJ databases">
        <title>The Genome Sequence of Sphaeroforma arctica JP610.</title>
        <authorList>
            <consortium name="The Broad Institute Genome Sequencing Platform"/>
            <person name="Russ C."/>
            <person name="Cuomo C."/>
            <person name="Young S.K."/>
            <person name="Zeng Q."/>
            <person name="Gargeya S."/>
            <person name="Alvarado L."/>
            <person name="Berlin A."/>
            <person name="Chapman S.B."/>
            <person name="Chen Z."/>
            <person name="Freedman E."/>
            <person name="Gellesch M."/>
            <person name="Goldberg J."/>
            <person name="Griggs A."/>
            <person name="Gujja S."/>
            <person name="Heilman E."/>
            <person name="Heiman D."/>
            <person name="Howarth C."/>
            <person name="Mehta T."/>
            <person name="Neiman D."/>
            <person name="Pearson M."/>
            <person name="Roberts A."/>
            <person name="Saif S."/>
            <person name="Shea T."/>
            <person name="Shenoy N."/>
            <person name="Sisk P."/>
            <person name="Stolte C."/>
            <person name="Sykes S."/>
            <person name="White J."/>
            <person name="Yandava C."/>
            <person name="Burger G."/>
            <person name="Gray M.W."/>
            <person name="Holland P.W.H."/>
            <person name="King N."/>
            <person name="Lang F.B.F."/>
            <person name="Roger A.J."/>
            <person name="Ruiz-Trillo I."/>
            <person name="Haas B."/>
            <person name="Nusbaum C."/>
            <person name="Birren B."/>
        </authorList>
    </citation>
    <scope>NUCLEOTIDE SEQUENCE [LARGE SCALE GENOMIC DNA]</scope>
    <source>
        <strain evidence="1 2">JP610</strain>
    </source>
</reference>
<feature type="non-terminal residue" evidence="1">
    <location>
        <position position="85"/>
    </location>
</feature>
<evidence type="ECO:0000313" key="2">
    <source>
        <dbReference type="Proteomes" id="UP000054560"/>
    </source>
</evidence>
<dbReference type="AlphaFoldDB" id="A0A0L0F2E5"/>
<protein>
    <submittedName>
        <fullName evidence="1">Uncharacterized protein</fullName>
    </submittedName>
</protein>
<gene>
    <name evidence="1" type="ORF">SARC_17127</name>
</gene>